<reference evidence="1 2" key="1">
    <citation type="submission" date="2015-04" db="EMBL/GenBank/DDBJ databases">
        <authorList>
            <person name="Hodson T.S."/>
            <person name="Hyde J.R."/>
            <person name="Schouten J.T."/>
            <person name="Crockett J.T."/>
            <person name="Smith T.A."/>
            <person name="Merrill B.D."/>
            <person name="Crook M.B."/>
            <person name="Griffitts J.S."/>
            <person name="Burnett S.H."/>
            <person name="Grose J.H."/>
            <person name="Breakwell D.P."/>
        </authorList>
    </citation>
    <scope>NUCLEOTIDE SEQUENCE [LARGE SCALE GENOMIC DNA]</scope>
</reference>
<evidence type="ECO:0000313" key="1">
    <source>
        <dbReference type="EMBL" id="AKF13589.1"/>
    </source>
</evidence>
<name>A0A0F6WCX9_9CAUD</name>
<keyword evidence="2" id="KW-1185">Reference proteome</keyword>
<evidence type="ECO:0000313" key="2">
    <source>
        <dbReference type="Proteomes" id="UP000202958"/>
    </source>
</evidence>
<dbReference type="GeneID" id="26639061"/>
<proteinExistence type="predicted"/>
<dbReference type="KEGG" id="vg:26639061"/>
<organism evidence="1 2">
    <name type="scientific">Sinorhizobium phage phiN3</name>
    <dbReference type="NCBI Taxonomy" id="1647405"/>
    <lineage>
        <taxon>Viruses</taxon>
        <taxon>Duplodnaviria</taxon>
        <taxon>Heunggongvirae</taxon>
        <taxon>Uroviricota</taxon>
        <taxon>Caudoviricetes</taxon>
        <taxon>Emdodecavirus</taxon>
        <taxon>Emdodecavirus N3</taxon>
    </lineage>
</organism>
<accession>A0A0F6WCX9</accession>
<dbReference type="EMBL" id="KR052482">
    <property type="protein sequence ID" value="AKF13589.1"/>
    <property type="molecule type" value="Genomic_DNA"/>
</dbReference>
<sequence length="162" mass="18571">MQKVFVSEAAKRKIKWSEGGRILVCDMEDNVLSIEKYTKGSLANIIGFLEKKTTEKKPSPKFNAVARNLLAGVNGFDMIQDGDDFLCIVNNKTPKVKLRRTWHKTVESLKMYVPVEFKMKENARYDVIFEDDGTIYFQFREEISAENINASYNTPVLNSYAV</sequence>
<dbReference type="RefSeq" id="YP_009212566.1">
    <property type="nucleotide sequence ID" value="NC_028945.1"/>
</dbReference>
<protein>
    <submittedName>
        <fullName evidence="1">Uncharacterized protein</fullName>
    </submittedName>
</protein>
<gene>
    <name evidence="1" type="ORF">PHIN3_326</name>
</gene>
<dbReference type="Proteomes" id="UP000202958">
    <property type="component" value="Segment"/>
</dbReference>